<gene>
    <name evidence="1" type="ORF">QFC22_006126</name>
</gene>
<sequence length="715" mass="78411">MHDIHITPPPLRHASPRLASPRLAFPALRLTRIATPFRPLAYVRRLAALLLRYLQPPERPGGPARLLIPATALRELVDAGVLDRGILRSLASRPGGGDDDDDGDDGGSDDDEDEDSDDGISGNPFFNRRRRPLQRSRLARNGRLKGWHWFPLEREGNQVGRALARSGEFGKAGWPGAELRSGVAGGEQGLGKSRCSEGESALVTSPVASTGSMRLSTAGNVGLAVSPTSPTARRRASSVSSVKSVLTGAQERIKGVKRDVAGRGKWVNGMVGFGRGWGRGVWGRSGFEEWNRECLPNTNGTIVATYDAPPYIGQYSRDYSFFYTANQAFQLDLYSTQVAPRKQPEEAVTGAPRPNVRARRSAFHDFGDDDDDDEPHNDHSIHKIKTVQGVYGQWTVTDADLSRDNEWMIYSSITPHVHLLRTAEHDDEHTLLDFAATGASARRDGRHWGSGGNFGIWSIRFSADQREIVAGASSGQIMVYDVEARQRILNVYGHDDDVNGVCFADESSTNVLVSASDDGYLKVWDRRSLASKEPSGVLCGHTEGITHCSPKGDGRYVISNGKDQALRLWDLRQMRSQRDILHDESASIRPIESTGGQYLYTGGSNGIIYIYALDGRVVQVLDRTKAQPLKTPDGAYTDPSAPSPVPEFDPDPHGNDTCTVRDVSWNGLEPSMISTAWSRDRRGGDLAIHQWKGLGKGGLNRLEDWVEMNEANERG</sequence>
<accession>A0ACC2WNX1</accession>
<dbReference type="Proteomes" id="UP001243375">
    <property type="component" value="Unassembled WGS sequence"/>
</dbReference>
<proteinExistence type="predicted"/>
<name>A0ACC2WNX1_9TREE</name>
<reference evidence="1" key="1">
    <citation type="submission" date="2023-04" db="EMBL/GenBank/DDBJ databases">
        <title>Draft Genome sequencing of Naganishia species isolated from polar environments using Oxford Nanopore Technology.</title>
        <authorList>
            <person name="Leo P."/>
            <person name="Venkateswaran K."/>
        </authorList>
    </citation>
    <scope>NUCLEOTIDE SEQUENCE</scope>
    <source>
        <strain evidence="1">MNA-CCFEE 5425</strain>
    </source>
</reference>
<dbReference type="EMBL" id="JASBWU010000023">
    <property type="protein sequence ID" value="KAJ9113030.1"/>
    <property type="molecule type" value="Genomic_DNA"/>
</dbReference>
<comment type="caution">
    <text evidence="1">The sequence shown here is derived from an EMBL/GenBank/DDBJ whole genome shotgun (WGS) entry which is preliminary data.</text>
</comment>
<evidence type="ECO:0000313" key="2">
    <source>
        <dbReference type="Proteomes" id="UP001243375"/>
    </source>
</evidence>
<protein>
    <submittedName>
        <fullName evidence="1">Uncharacterized protein</fullName>
    </submittedName>
</protein>
<organism evidence="1 2">
    <name type="scientific">Naganishia vaughanmartiniae</name>
    <dbReference type="NCBI Taxonomy" id="1424756"/>
    <lineage>
        <taxon>Eukaryota</taxon>
        <taxon>Fungi</taxon>
        <taxon>Dikarya</taxon>
        <taxon>Basidiomycota</taxon>
        <taxon>Agaricomycotina</taxon>
        <taxon>Tremellomycetes</taxon>
        <taxon>Filobasidiales</taxon>
        <taxon>Filobasidiaceae</taxon>
        <taxon>Naganishia</taxon>
    </lineage>
</organism>
<keyword evidence="2" id="KW-1185">Reference proteome</keyword>
<evidence type="ECO:0000313" key="1">
    <source>
        <dbReference type="EMBL" id="KAJ9113030.1"/>
    </source>
</evidence>